<dbReference type="EnsemblMetazoa" id="MESCA005611-RA">
    <property type="protein sequence ID" value="MESCA005611-PA"/>
    <property type="gene ID" value="MESCA005611"/>
</dbReference>
<keyword evidence="15" id="KW-1185">Reference proteome</keyword>
<reference evidence="15" key="1">
    <citation type="submission" date="2013-02" db="EMBL/GenBank/DDBJ databases">
        <authorList>
            <person name="Hughes D."/>
        </authorList>
    </citation>
    <scope>NUCLEOTIDE SEQUENCE</scope>
    <source>
        <strain>Durham</strain>
        <strain evidence="15">NC isolate 2 -- Noor lab</strain>
    </source>
</reference>
<evidence type="ECO:0000256" key="2">
    <source>
        <dbReference type="ARBA" id="ARBA00005988"/>
    </source>
</evidence>
<keyword evidence="6 12" id="KW-0732">Signal</keyword>
<feature type="domain" description="Peptidase M14" evidence="13">
    <location>
        <begin position="91"/>
        <end position="386"/>
    </location>
</feature>
<dbReference type="OMA" id="TWAIRKL"/>
<keyword evidence="7" id="KW-0378">Hydrolase</keyword>
<dbReference type="SMART" id="SM00631">
    <property type="entry name" value="Zn_pept"/>
    <property type="match status" value="1"/>
</dbReference>
<dbReference type="HOGENOM" id="CLU_019326_2_1_1"/>
<dbReference type="Gene3D" id="3.30.70.340">
    <property type="entry name" value="Metallocarboxypeptidase-like"/>
    <property type="match status" value="1"/>
</dbReference>
<proteinExistence type="inferred from homology"/>
<dbReference type="PANTHER" id="PTHR11705">
    <property type="entry name" value="PROTEASE FAMILY M14 CARBOXYPEPTIDASE A,B"/>
    <property type="match status" value="1"/>
</dbReference>
<comment type="similarity">
    <text evidence="2 11">Belongs to the peptidase M14 family.</text>
</comment>
<dbReference type="GO" id="GO:0004181">
    <property type="term" value="F:metallocarboxypeptidase activity"/>
    <property type="evidence" value="ECO:0007669"/>
    <property type="project" value="InterPro"/>
</dbReference>
<dbReference type="AlphaFoldDB" id="T1GPS0"/>
<dbReference type="InterPro" id="IPR036990">
    <property type="entry name" value="M14A-like_propep"/>
</dbReference>
<evidence type="ECO:0000313" key="15">
    <source>
        <dbReference type="Proteomes" id="UP000015102"/>
    </source>
</evidence>
<feature type="signal peptide" evidence="12">
    <location>
        <begin position="1"/>
        <end position="17"/>
    </location>
</feature>
<dbReference type="Proteomes" id="UP000015102">
    <property type="component" value="Unassembled WGS sequence"/>
</dbReference>
<dbReference type="GO" id="GO:0005615">
    <property type="term" value="C:extracellular space"/>
    <property type="evidence" value="ECO:0007669"/>
    <property type="project" value="TreeGrafter"/>
</dbReference>
<evidence type="ECO:0000313" key="14">
    <source>
        <dbReference type="EnsemblMetazoa" id="MESCA005611-PA"/>
    </source>
</evidence>
<evidence type="ECO:0000256" key="3">
    <source>
        <dbReference type="ARBA" id="ARBA00022645"/>
    </source>
</evidence>
<keyword evidence="9" id="KW-0482">Metalloprotease</keyword>
<keyword evidence="8" id="KW-0862">Zinc</keyword>
<dbReference type="FunFam" id="3.40.630.10:FF:000084">
    <property type="entry name" value="Carboxypeptidase B2"/>
    <property type="match status" value="1"/>
</dbReference>
<name>T1GPS0_MEGSC</name>
<evidence type="ECO:0000256" key="1">
    <source>
        <dbReference type="ARBA" id="ARBA00001947"/>
    </source>
</evidence>
<keyword evidence="10" id="KW-1015">Disulfide bond</keyword>
<dbReference type="PROSITE" id="PS52035">
    <property type="entry name" value="PEPTIDASE_M14"/>
    <property type="match status" value="1"/>
</dbReference>
<evidence type="ECO:0000259" key="13">
    <source>
        <dbReference type="PROSITE" id="PS52035"/>
    </source>
</evidence>
<dbReference type="GO" id="GO:0006508">
    <property type="term" value="P:proteolysis"/>
    <property type="evidence" value="ECO:0007669"/>
    <property type="project" value="UniProtKB-KW"/>
</dbReference>
<dbReference type="Pfam" id="PF00246">
    <property type="entry name" value="Peptidase_M14"/>
    <property type="match status" value="1"/>
</dbReference>
<dbReference type="Gene3D" id="3.40.630.10">
    <property type="entry name" value="Zn peptidases"/>
    <property type="match status" value="1"/>
</dbReference>
<dbReference type="SUPFAM" id="SSF53187">
    <property type="entry name" value="Zn-dependent exopeptidases"/>
    <property type="match status" value="1"/>
</dbReference>
<evidence type="ECO:0000256" key="5">
    <source>
        <dbReference type="ARBA" id="ARBA00022723"/>
    </source>
</evidence>
<evidence type="ECO:0000256" key="9">
    <source>
        <dbReference type="ARBA" id="ARBA00023049"/>
    </source>
</evidence>
<protein>
    <recommendedName>
        <fullName evidence="13">Peptidase M14 domain-containing protein</fullName>
    </recommendedName>
</protein>
<evidence type="ECO:0000256" key="4">
    <source>
        <dbReference type="ARBA" id="ARBA00022670"/>
    </source>
</evidence>
<dbReference type="STRING" id="36166.T1GPS0"/>
<dbReference type="SUPFAM" id="SSF54897">
    <property type="entry name" value="Protease propeptides/inhibitors"/>
    <property type="match status" value="1"/>
</dbReference>
<dbReference type="EMBL" id="CAQQ02178103">
    <property type="status" value="NOT_ANNOTATED_CDS"/>
    <property type="molecule type" value="Genomic_DNA"/>
</dbReference>
<feature type="active site" description="Proton donor/acceptor" evidence="11">
    <location>
        <position position="352"/>
    </location>
</feature>
<dbReference type="PANTHER" id="PTHR11705:SF140">
    <property type="entry name" value="FI02848P-RELATED"/>
    <property type="match status" value="1"/>
</dbReference>
<dbReference type="GO" id="GO:0008270">
    <property type="term" value="F:zinc ion binding"/>
    <property type="evidence" value="ECO:0007669"/>
    <property type="project" value="InterPro"/>
</dbReference>
<evidence type="ECO:0000256" key="10">
    <source>
        <dbReference type="ARBA" id="ARBA00023157"/>
    </source>
</evidence>
<evidence type="ECO:0000256" key="8">
    <source>
        <dbReference type="ARBA" id="ARBA00022833"/>
    </source>
</evidence>
<organism evidence="14 15">
    <name type="scientific">Megaselia scalaris</name>
    <name type="common">Humpbacked fly</name>
    <name type="synonym">Phora scalaris</name>
    <dbReference type="NCBI Taxonomy" id="36166"/>
    <lineage>
        <taxon>Eukaryota</taxon>
        <taxon>Metazoa</taxon>
        <taxon>Ecdysozoa</taxon>
        <taxon>Arthropoda</taxon>
        <taxon>Hexapoda</taxon>
        <taxon>Insecta</taxon>
        <taxon>Pterygota</taxon>
        <taxon>Neoptera</taxon>
        <taxon>Endopterygota</taxon>
        <taxon>Diptera</taxon>
        <taxon>Brachycera</taxon>
        <taxon>Muscomorpha</taxon>
        <taxon>Platypezoidea</taxon>
        <taxon>Phoridae</taxon>
        <taxon>Megaseliini</taxon>
        <taxon>Megaselia</taxon>
    </lineage>
</organism>
<evidence type="ECO:0000256" key="6">
    <source>
        <dbReference type="ARBA" id="ARBA00022729"/>
    </source>
</evidence>
<sequence>MWLKLLSIVPLISASLALKGYQVIEIEPKFHDDFNEIENLQESYDFLKSSRTGKSQILVSPSESKLLQGTLENLNISYEIINKNILSDILQEKEDNDIFCVSARLGTDCYRSHSEINNYIEDLYQDIQTGHLSSKLGTPMNVVIFVDAGMHAREWISPATGIYVIQQLVENFEENQVFLKDFDWVVMPMINADGYEFTRSHPDNRMWRKNRQPYTEKCTGTDLNRNFDYQYGVSGTSSDPCVDTFKGSGPFSEPESVVLRDVLHSLKGRISFYLTLHSYGPQFLHPWSYAKVDAPTDAELSDVGRAGYEAVLDYSGRVYQYGNTAKLTYAAAGESSDYAYAVAGARISITMELPGGGKRGFDPPPKDIKEYVEESWAGIKAMAKRVIEKY</sequence>
<dbReference type="PRINTS" id="PR00765">
    <property type="entry name" value="CRBOXYPTASEA"/>
</dbReference>
<reference evidence="14" key="2">
    <citation type="submission" date="2015-06" db="UniProtKB">
        <authorList>
            <consortium name="EnsemblMetazoa"/>
        </authorList>
    </citation>
    <scope>IDENTIFICATION</scope>
</reference>
<feature type="chain" id="PRO_5004577070" description="Peptidase M14 domain-containing protein" evidence="12">
    <location>
        <begin position="18"/>
        <end position="390"/>
    </location>
</feature>
<evidence type="ECO:0000256" key="12">
    <source>
        <dbReference type="SAM" id="SignalP"/>
    </source>
</evidence>
<evidence type="ECO:0000256" key="7">
    <source>
        <dbReference type="ARBA" id="ARBA00022801"/>
    </source>
</evidence>
<keyword evidence="3" id="KW-0121">Carboxypeptidase</keyword>
<keyword evidence="4" id="KW-0645">Protease</keyword>
<evidence type="ECO:0000256" key="11">
    <source>
        <dbReference type="PROSITE-ProRule" id="PRU01379"/>
    </source>
</evidence>
<comment type="cofactor">
    <cofactor evidence="1">
        <name>Zn(2+)</name>
        <dbReference type="ChEBI" id="CHEBI:29105"/>
    </cofactor>
</comment>
<dbReference type="InterPro" id="IPR000834">
    <property type="entry name" value="Peptidase_M14"/>
</dbReference>
<dbReference type="InterPro" id="IPR003146">
    <property type="entry name" value="M14A_act_pep"/>
</dbReference>
<accession>T1GPS0</accession>
<keyword evidence="5" id="KW-0479">Metal-binding</keyword>
<dbReference type="Pfam" id="PF02244">
    <property type="entry name" value="Propep_M14"/>
    <property type="match status" value="1"/>
</dbReference>